<comment type="caution">
    <text evidence="1">The sequence shown here is derived from an EMBL/GenBank/DDBJ whole genome shotgun (WGS) entry which is preliminary data.</text>
</comment>
<reference evidence="1" key="1">
    <citation type="submission" date="2023-04" db="EMBL/GenBank/DDBJ databases">
        <title>Draft Genome sequencing of Naganishia species isolated from polar environments using Oxford Nanopore Technology.</title>
        <authorList>
            <person name="Leo P."/>
            <person name="Venkateswaran K."/>
        </authorList>
    </citation>
    <scope>NUCLEOTIDE SEQUENCE</scope>
    <source>
        <strain evidence="1">MNA-CCFEE 5261</strain>
    </source>
</reference>
<dbReference type="Proteomes" id="UP001241377">
    <property type="component" value="Unassembled WGS sequence"/>
</dbReference>
<organism evidence="1 2">
    <name type="scientific">Naganishia cerealis</name>
    <dbReference type="NCBI Taxonomy" id="610337"/>
    <lineage>
        <taxon>Eukaryota</taxon>
        <taxon>Fungi</taxon>
        <taxon>Dikarya</taxon>
        <taxon>Basidiomycota</taxon>
        <taxon>Agaricomycotina</taxon>
        <taxon>Tremellomycetes</taxon>
        <taxon>Filobasidiales</taxon>
        <taxon>Filobasidiaceae</taxon>
        <taxon>Naganishia</taxon>
    </lineage>
</organism>
<gene>
    <name evidence="1" type="ORF">QFC19_008712</name>
</gene>
<accession>A0ACC2UZJ5</accession>
<keyword evidence="2" id="KW-1185">Reference proteome</keyword>
<evidence type="ECO:0000313" key="2">
    <source>
        <dbReference type="Proteomes" id="UP001241377"/>
    </source>
</evidence>
<protein>
    <submittedName>
        <fullName evidence="1">Uncharacterized protein</fullName>
    </submittedName>
</protein>
<dbReference type="EMBL" id="JASBWR010000135">
    <property type="protein sequence ID" value="KAJ9092499.1"/>
    <property type="molecule type" value="Genomic_DNA"/>
</dbReference>
<sequence>MKLEDCMLNRIRIFFKIAARDEAEMKRMSYCGTDVTIADLWHHPGFPEAYTHSHDILQRFPPFFTLEEDEVRELANKGCPTDWINLALHCTASKPEDRPSMKEVLDRLKRIEVEIVNRLPSGKDEHIGSIKITSPPVKIPRHLRNLFSKELLASTDSHRFQTPGHEREEILDDDSEEDEVVEMLQGSAERAHEAKQVTYWRTARWEEPKEHKPSVMELFQSNRMTPGQGAIVTSSVMTIRPSPLAEQGLASPIPPVDGARRDPSVQNLTARTANHSTDGPPSVYHEALSTVDEAQEADVHGVIAQAREFASRDAIVPAEVASSTDGVHRFSLVNQKALRKVEAVKAKKQSACKSSLKWILLVGVKAKLSAFCQ</sequence>
<proteinExistence type="predicted"/>
<evidence type="ECO:0000313" key="1">
    <source>
        <dbReference type="EMBL" id="KAJ9092499.1"/>
    </source>
</evidence>
<name>A0ACC2UZJ5_9TREE</name>